<comment type="catalytic activity">
    <reaction evidence="9">
        <text>N(1)-(5-phospho-beta-D-ribosyl)glycinamide + (6R)-10-formyltetrahydrofolate = N(2)-formyl-N(1)-(5-phospho-beta-D-ribosyl)glycinamide + (6S)-5,6,7,8-tetrahydrofolate + H(+)</text>
        <dbReference type="Rhea" id="RHEA:15053"/>
        <dbReference type="ChEBI" id="CHEBI:15378"/>
        <dbReference type="ChEBI" id="CHEBI:57453"/>
        <dbReference type="ChEBI" id="CHEBI:143788"/>
        <dbReference type="ChEBI" id="CHEBI:147286"/>
        <dbReference type="ChEBI" id="CHEBI:195366"/>
        <dbReference type="EC" id="2.1.2.2"/>
    </reaction>
</comment>
<comment type="caution">
    <text evidence="11">The sequence shown here is derived from an EMBL/GenBank/DDBJ whole genome shotgun (WGS) entry which is preliminary data.</text>
</comment>
<dbReference type="Pfam" id="PF00551">
    <property type="entry name" value="Formyl_trans_N"/>
    <property type="match status" value="1"/>
</dbReference>
<protein>
    <recommendedName>
        <fullName evidence="3">Phosphoribosylglycinamide formyltransferase</fullName>
        <ecNumber evidence="2">2.1.2.2</ecNumber>
    </recommendedName>
    <alternativeName>
        <fullName evidence="8">5'-phosphoribosylglycinamide transformylase</fullName>
    </alternativeName>
    <alternativeName>
        <fullName evidence="7">GAR transformylase</fullName>
    </alternativeName>
</protein>
<evidence type="ECO:0000256" key="3">
    <source>
        <dbReference type="ARBA" id="ARBA00022076"/>
    </source>
</evidence>
<organism evidence="11 12">
    <name type="scientific">Aureobasidium pullulans</name>
    <name type="common">Black yeast</name>
    <name type="synonym">Pullularia pullulans</name>
    <dbReference type="NCBI Taxonomy" id="5580"/>
    <lineage>
        <taxon>Eukaryota</taxon>
        <taxon>Fungi</taxon>
        <taxon>Dikarya</taxon>
        <taxon>Ascomycota</taxon>
        <taxon>Pezizomycotina</taxon>
        <taxon>Dothideomycetes</taxon>
        <taxon>Dothideomycetidae</taxon>
        <taxon>Dothideales</taxon>
        <taxon>Saccotheciaceae</taxon>
        <taxon>Aureobasidium</taxon>
    </lineage>
</organism>
<evidence type="ECO:0000256" key="7">
    <source>
        <dbReference type="ARBA" id="ARBA00041324"/>
    </source>
</evidence>
<dbReference type="GO" id="GO:0005737">
    <property type="term" value="C:cytoplasm"/>
    <property type="evidence" value="ECO:0007669"/>
    <property type="project" value="TreeGrafter"/>
</dbReference>
<dbReference type="InterPro" id="IPR004607">
    <property type="entry name" value="GART"/>
</dbReference>
<dbReference type="GO" id="GO:0006189">
    <property type="term" value="P:'de novo' IMP biosynthetic process"/>
    <property type="evidence" value="ECO:0007669"/>
    <property type="project" value="InterPro"/>
</dbReference>
<dbReference type="HAMAP" id="MF_01930">
    <property type="entry name" value="PurN"/>
    <property type="match status" value="1"/>
</dbReference>
<gene>
    <name evidence="11" type="ORF">D6C90_00148</name>
</gene>
<dbReference type="NCBIfam" id="TIGR00639">
    <property type="entry name" value="PurN"/>
    <property type="match status" value="1"/>
</dbReference>
<evidence type="ECO:0000256" key="5">
    <source>
        <dbReference type="ARBA" id="ARBA00022755"/>
    </source>
</evidence>
<evidence type="ECO:0000256" key="8">
    <source>
        <dbReference type="ARBA" id="ARBA00041682"/>
    </source>
</evidence>
<dbReference type="CDD" id="cd08645">
    <property type="entry name" value="FMT_core_GART"/>
    <property type="match status" value="1"/>
</dbReference>
<dbReference type="AlphaFoldDB" id="A0A4S9VPL1"/>
<evidence type="ECO:0000256" key="1">
    <source>
        <dbReference type="ARBA" id="ARBA00005054"/>
    </source>
</evidence>
<comment type="similarity">
    <text evidence="6">Belongs to the GART family.</text>
</comment>
<evidence type="ECO:0000256" key="2">
    <source>
        <dbReference type="ARBA" id="ARBA00012254"/>
    </source>
</evidence>
<dbReference type="SUPFAM" id="SSF53328">
    <property type="entry name" value="Formyltransferase"/>
    <property type="match status" value="1"/>
</dbReference>
<evidence type="ECO:0000256" key="9">
    <source>
        <dbReference type="ARBA" id="ARBA00047664"/>
    </source>
</evidence>
<sequence length="225" mass="24983">MSTMSNTKAKLTVLISGSGSNLQALIDACGKAALPNAEIIRVVSNKKAAFGLERAQKAQIPTAYHNLLEYKKRFPDTTESKKFEQARSEYDRDLASLVLADKPDIVVCAGWMHILAPTFLEPLKDAGVPVINLHPALPGQFNGAHAIDDAYKAFQEGKIEKTGIMIHYVILEVDMGEPIVTRDIPMRKGESQDDLEQRIHENEWELIVQGTKKAIDTLWKSRQSS</sequence>
<comment type="pathway">
    <text evidence="1">Purine metabolism; IMP biosynthesis via de novo pathway; N(2)-formyl-N(1)-(5-phospho-D-ribosyl)glycinamide from N(1)-(5-phospho-D-ribosyl)glycinamide (10-formyl THF route): step 1/1.</text>
</comment>
<evidence type="ECO:0000259" key="10">
    <source>
        <dbReference type="Pfam" id="PF00551"/>
    </source>
</evidence>
<dbReference type="Gene3D" id="3.40.50.170">
    <property type="entry name" value="Formyl transferase, N-terminal domain"/>
    <property type="match status" value="1"/>
</dbReference>
<feature type="domain" description="Formyl transferase N-terminal" evidence="10">
    <location>
        <begin position="10"/>
        <end position="209"/>
    </location>
</feature>
<keyword evidence="4 11" id="KW-0808">Transferase</keyword>
<keyword evidence="5" id="KW-0658">Purine biosynthesis</keyword>
<dbReference type="EMBL" id="QZBN01000003">
    <property type="protein sequence ID" value="THZ54220.1"/>
    <property type="molecule type" value="Genomic_DNA"/>
</dbReference>
<dbReference type="PANTHER" id="PTHR43369:SF2">
    <property type="entry name" value="PHOSPHORIBOSYLGLYCINAMIDE FORMYLTRANSFERASE"/>
    <property type="match status" value="1"/>
</dbReference>
<evidence type="ECO:0000313" key="12">
    <source>
        <dbReference type="Proteomes" id="UP000310121"/>
    </source>
</evidence>
<dbReference type="Proteomes" id="UP000310121">
    <property type="component" value="Unassembled WGS sequence"/>
</dbReference>
<dbReference type="InterPro" id="IPR002376">
    <property type="entry name" value="Formyl_transf_N"/>
</dbReference>
<evidence type="ECO:0000256" key="6">
    <source>
        <dbReference type="ARBA" id="ARBA00038440"/>
    </source>
</evidence>
<dbReference type="EC" id="2.1.2.2" evidence="2"/>
<accession>A0A4S9VPL1</accession>
<evidence type="ECO:0000313" key="11">
    <source>
        <dbReference type="EMBL" id="THZ54220.1"/>
    </source>
</evidence>
<dbReference type="InterPro" id="IPR036477">
    <property type="entry name" value="Formyl_transf_N_sf"/>
</dbReference>
<evidence type="ECO:0000256" key="4">
    <source>
        <dbReference type="ARBA" id="ARBA00022679"/>
    </source>
</evidence>
<proteinExistence type="inferred from homology"/>
<dbReference type="PANTHER" id="PTHR43369">
    <property type="entry name" value="PHOSPHORIBOSYLGLYCINAMIDE FORMYLTRANSFERASE"/>
    <property type="match status" value="1"/>
</dbReference>
<dbReference type="FunFam" id="3.40.50.170:FF:000009">
    <property type="entry name" value="Phosphoribosylglycinamide formyltransferase (Eurofung)"/>
    <property type="match status" value="1"/>
</dbReference>
<name>A0A4S9VPL1_AURPU</name>
<dbReference type="GO" id="GO:0004644">
    <property type="term" value="F:phosphoribosylglycinamide formyltransferase activity"/>
    <property type="evidence" value="ECO:0007669"/>
    <property type="project" value="UniProtKB-EC"/>
</dbReference>
<reference evidence="11 12" key="1">
    <citation type="submission" date="2018-10" db="EMBL/GenBank/DDBJ databases">
        <title>Fifty Aureobasidium pullulans genomes reveal a recombining polyextremotolerant generalist.</title>
        <authorList>
            <person name="Gostincar C."/>
            <person name="Turk M."/>
            <person name="Zajc J."/>
            <person name="Gunde-Cimerman N."/>
        </authorList>
    </citation>
    <scope>NUCLEOTIDE SEQUENCE [LARGE SCALE GENOMIC DNA]</scope>
    <source>
        <strain evidence="11 12">EXF-3844</strain>
    </source>
</reference>